<dbReference type="InParanoid" id="A0A151ZA81"/>
<keyword evidence="5" id="KW-0690">Ribosome biogenesis</keyword>
<evidence type="ECO:0000256" key="4">
    <source>
        <dbReference type="ARBA" id="ARBA00015339"/>
    </source>
</evidence>
<evidence type="ECO:0000313" key="11">
    <source>
        <dbReference type="Proteomes" id="UP000076078"/>
    </source>
</evidence>
<dbReference type="PANTHER" id="PTHR28127">
    <property type="entry name" value="RIBOSOME ASSEMBLY PROTEIN 3"/>
    <property type="match status" value="1"/>
</dbReference>
<dbReference type="AlphaFoldDB" id="A0A151ZA81"/>
<dbReference type="EMBL" id="LODT01000035">
    <property type="protein sequence ID" value="KYQ90852.1"/>
    <property type="molecule type" value="Genomic_DNA"/>
</dbReference>
<evidence type="ECO:0000256" key="5">
    <source>
        <dbReference type="ARBA" id="ARBA00022517"/>
    </source>
</evidence>
<gene>
    <name evidence="10" type="ORF">DLAC_07723</name>
</gene>
<sequence>MVSKKKVEVSSSSESSDNSDIESSSSYSSEDEKSNKKRKTLSSSESESESNSKKPASKILKVDKSSSESSSSSSSSESESSSSESEESSSESENEKKLKKKKESKSDSESESESSESENKMKVDKDSSDSESESGSDSDSSSEDETRDDKSSVNGKDILDEDNDHIDQQDSKVEKDINIKKCIDDLFGTVYGKNGNDIPLNTVYPNRKRVQNLSEEEKNTFIDKTSVLSTRLLLLIRNTLSLQMDDKSSLSLLLHQLSFGNTSNINNTPHQQQQQQQNSTKEPSLAYSDLSLWKDIQKNNQNILKQNEHLIENNNNNNSNNNNNNNNSKTKQQQQQLNSIKQTNKNFRDFFVDKMTNEFGDDIDKLRDDPNYKDSMLTMLLEGMESGIDIYSLQDKQILLQQQQQKQK</sequence>
<comment type="subcellular location">
    <subcellularLocation>
        <location evidence="2">Nucleus</location>
        <location evidence="2">Nucleolus</location>
    </subcellularLocation>
</comment>
<feature type="compositionally biased region" description="Low complexity" evidence="8">
    <location>
        <begin position="9"/>
        <end position="28"/>
    </location>
</feature>
<dbReference type="GO" id="GO:0030687">
    <property type="term" value="C:preribosome, large subunit precursor"/>
    <property type="evidence" value="ECO:0007669"/>
    <property type="project" value="TreeGrafter"/>
</dbReference>
<evidence type="ECO:0000256" key="6">
    <source>
        <dbReference type="ARBA" id="ARBA00023242"/>
    </source>
</evidence>
<dbReference type="Proteomes" id="UP000076078">
    <property type="component" value="Unassembled WGS sequence"/>
</dbReference>
<comment type="similarity">
    <text evidence="3">Belongs to the RSA3 family.</text>
</comment>
<dbReference type="STRING" id="361077.A0A151ZA81"/>
<protein>
    <recommendedName>
        <fullName evidence="4">Ribosome assembly protein 3</fullName>
    </recommendedName>
</protein>
<comment type="caution">
    <text evidence="10">The sequence shown here is derived from an EMBL/GenBank/DDBJ whole genome shotgun (WGS) entry which is preliminary data.</text>
</comment>
<evidence type="ECO:0000256" key="7">
    <source>
        <dbReference type="ARBA" id="ARBA00023274"/>
    </source>
</evidence>
<organism evidence="10 11">
    <name type="scientific">Tieghemostelium lacteum</name>
    <name type="common">Slime mold</name>
    <name type="synonym">Dictyostelium lacteum</name>
    <dbReference type="NCBI Taxonomy" id="361077"/>
    <lineage>
        <taxon>Eukaryota</taxon>
        <taxon>Amoebozoa</taxon>
        <taxon>Evosea</taxon>
        <taxon>Eumycetozoa</taxon>
        <taxon>Dictyostelia</taxon>
        <taxon>Dictyosteliales</taxon>
        <taxon>Raperosteliaceae</taxon>
        <taxon>Tieghemostelium</taxon>
    </lineage>
</organism>
<evidence type="ECO:0000256" key="1">
    <source>
        <dbReference type="ARBA" id="ARBA00003035"/>
    </source>
</evidence>
<dbReference type="GO" id="GO:0000027">
    <property type="term" value="P:ribosomal large subunit assembly"/>
    <property type="evidence" value="ECO:0007669"/>
    <property type="project" value="TreeGrafter"/>
</dbReference>
<dbReference type="InterPro" id="IPR051898">
    <property type="entry name" value="Ribosome_Assembly_3"/>
</dbReference>
<feature type="compositionally biased region" description="Acidic residues" evidence="8">
    <location>
        <begin position="129"/>
        <end position="146"/>
    </location>
</feature>
<evidence type="ECO:0000256" key="8">
    <source>
        <dbReference type="SAM" id="MobiDB-lite"/>
    </source>
</evidence>
<name>A0A151ZA81_TIELA</name>
<feature type="compositionally biased region" description="Basic and acidic residues" evidence="8">
    <location>
        <begin position="117"/>
        <end position="128"/>
    </location>
</feature>
<evidence type="ECO:0000313" key="10">
    <source>
        <dbReference type="EMBL" id="KYQ90852.1"/>
    </source>
</evidence>
<proteinExistence type="inferred from homology"/>
<dbReference type="PANTHER" id="PTHR28127:SF1">
    <property type="entry name" value="RIBOSOME ASSEMBLY PROTEIN 3"/>
    <property type="match status" value="1"/>
</dbReference>
<feature type="region of interest" description="Disordered" evidence="8">
    <location>
        <begin position="312"/>
        <end position="338"/>
    </location>
</feature>
<dbReference type="InterPro" id="IPR028217">
    <property type="entry name" value="Rsa3_C"/>
</dbReference>
<dbReference type="OrthoDB" id="69550at2759"/>
<feature type="domain" description="Ribosome-assembly protein 3 C-terminal" evidence="9">
    <location>
        <begin position="347"/>
        <end position="392"/>
    </location>
</feature>
<keyword evidence="6" id="KW-0539">Nucleus</keyword>
<keyword evidence="7" id="KW-0687">Ribonucleoprotein</keyword>
<accession>A0A151ZA81</accession>
<evidence type="ECO:0000256" key="2">
    <source>
        <dbReference type="ARBA" id="ARBA00004604"/>
    </source>
</evidence>
<evidence type="ECO:0000259" key="9">
    <source>
        <dbReference type="Pfam" id="PF14615"/>
    </source>
</evidence>
<comment type="function">
    <text evidence="1">Required for efficient biogenesis of the 60S ribosomal subunit.</text>
</comment>
<dbReference type="GO" id="GO:0005730">
    <property type="term" value="C:nucleolus"/>
    <property type="evidence" value="ECO:0007669"/>
    <property type="project" value="UniProtKB-SubCell"/>
</dbReference>
<reference evidence="10 11" key="1">
    <citation type="submission" date="2015-12" db="EMBL/GenBank/DDBJ databases">
        <title>Dictyostelia acquired genes for synthesis and detection of signals that induce cell-type specialization by lateral gene transfer from prokaryotes.</title>
        <authorList>
            <person name="Gloeckner G."/>
            <person name="Schaap P."/>
        </authorList>
    </citation>
    <scope>NUCLEOTIDE SEQUENCE [LARGE SCALE GENOMIC DNA]</scope>
    <source>
        <strain evidence="10 11">TK</strain>
    </source>
</reference>
<evidence type="ECO:0000256" key="3">
    <source>
        <dbReference type="ARBA" id="ARBA00006256"/>
    </source>
</evidence>
<dbReference type="OMA" id="DPANFQC"/>
<feature type="compositionally biased region" description="Low complexity" evidence="8">
    <location>
        <begin position="67"/>
        <end position="83"/>
    </location>
</feature>
<keyword evidence="11" id="KW-1185">Reference proteome</keyword>
<feature type="region of interest" description="Disordered" evidence="8">
    <location>
        <begin position="1"/>
        <end position="172"/>
    </location>
</feature>
<dbReference type="Pfam" id="PF14615">
    <property type="entry name" value="Rsa3"/>
    <property type="match status" value="1"/>
</dbReference>
<feature type="region of interest" description="Disordered" evidence="8">
    <location>
        <begin position="264"/>
        <end position="284"/>
    </location>
</feature>